<dbReference type="PANTHER" id="PTHR23514">
    <property type="entry name" value="BYPASS OF STOP CODON PROTEIN 6"/>
    <property type="match status" value="1"/>
</dbReference>
<sequence>MAGSRLLFASNGALYASLLPWYPTLSDELSLNSSRFGLIVSCCAVGSICSSALPPRLIARWGPVPVSVVGTVVLAVAVAAVAWSPSGTFLALALFVVGVVDAVVDVGQNVAGVRAQDAAGRSVLSSMHAMWSLGGVAAGALATASAAAGVDMRLHLAVTAVPGIAVAVVGGRWIGEQAPAPAEDASPGGPPVPGRWRSVAVLALPLVAVALCGTVVEDVANNWAAVSGVQLAGLDLGVAGVAFTVAIGSQCIGRFTGDPLINRYGTVRVARVGGVLIAAGGVLIATAVGPLPLFLGFALAGYGAATLVPSALGAAARFPGIGQGGGVTVVSWFMRIGFLATSPVVGALADEVGLRWGLGILVASGVIVVAVCGYLEQHSGRLRP</sequence>
<dbReference type="InterPro" id="IPR051788">
    <property type="entry name" value="MFS_Transporter"/>
</dbReference>
<gene>
    <name evidence="7" type="ORF">CVAR292_02265</name>
</gene>
<feature type="transmembrane region" description="Helical" evidence="5">
    <location>
        <begin position="89"/>
        <end position="107"/>
    </location>
</feature>
<name>A0A0X2NN51_9CORY</name>
<evidence type="ECO:0000256" key="1">
    <source>
        <dbReference type="ARBA" id="ARBA00004651"/>
    </source>
</evidence>
<reference evidence="8" key="1">
    <citation type="submission" date="2015-11" db="EMBL/GenBank/DDBJ databases">
        <authorList>
            <person name="Dugat-Bony E."/>
        </authorList>
    </citation>
    <scope>NUCLEOTIDE SEQUENCE [LARGE SCALE GENOMIC DNA]</scope>
    <source>
        <strain evidence="8">Mu292</strain>
    </source>
</reference>
<proteinExistence type="predicted"/>
<dbReference type="SUPFAM" id="SSF103473">
    <property type="entry name" value="MFS general substrate transporter"/>
    <property type="match status" value="1"/>
</dbReference>
<feature type="transmembrane region" description="Helical" evidence="5">
    <location>
        <begin position="154"/>
        <end position="175"/>
    </location>
</feature>
<dbReference type="GO" id="GO:0005886">
    <property type="term" value="C:plasma membrane"/>
    <property type="evidence" value="ECO:0007669"/>
    <property type="project" value="UniProtKB-SubCell"/>
</dbReference>
<feature type="transmembrane region" description="Helical" evidence="5">
    <location>
        <begin position="61"/>
        <end position="83"/>
    </location>
</feature>
<evidence type="ECO:0000313" key="8">
    <source>
        <dbReference type="Proteomes" id="UP000182498"/>
    </source>
</evidence>
<dbReference type="InterPro" id="IPR036259">
    <property type="entry name" value="MFS_trans_sf"/>
</dbReference>
<evidence type="ECO:0000256" key="4">
    <source>
        <dbReference type="ARBA" id="ARBA00023136"/>
    </source>
</evidence>
<keyword evidence="2 5" id="KW-0812">Transmembrane</keyword>
<keyword evidence="4 5" id="KW-0472">Membrane</keyword>
<keyword evidence="3 5" id="KW-1133">Transmembrane helix</keyword>
<feature type="transmembrane region" description="Helical" evidence="5">
    <location>
        <begin position="294"/>
        <end position="315"/>
    </location>
</feature>
<feature type="transmembrane region" description="Helical" evidence="5">
    <location>
        <begin position="269"/>
        <end position="288"/>
    </location>
</feature>
<dbReference type="CDD" id="cd17393">
    <property type="entry name" value="MFS_MosC_like"/>
    <property type="match status" value="1"/>
</dbReference>
<evidence type="ECO:0000256" key="3">
    <source>
        <dbReference type="ARBA" id="ARBA00022989"/>
    </source>
</evidence>
<protein>
    <submittedName>
        <fullName evidence="7">Arabinose efflux permease</fullName>
    </submittedName>
</protein>
<feature type="transmembrane region" description="Helical" evidence="5">
    <location>
        <begin position="354"/>
        <end position="375"/>
    </location>
</feature>
<dbReference type="EMBL" id="FAUH01000016">
    <property type="protein sequence ID" value="CUU66912.1"/>
    <property type="molecule type" value="Genomic_DNA"/>
</dbReference>
<comment type="subcellular location">
    <subcellularLocation>
        <location evidence="1">Cell membrane</location>
        <topology evidence="1">Multi-pass membrane protein</topology>
    </subcellularLocation>
</comment>
<dbReference type="PANTHER" id="PTHR23514:SF13">
    <property type="entry name" value="INNER MEMBRANE PROTEIN YBJJ"/>
    <property type="match status" value="1"/>
</dbReference>
<evidence type="ECO:0000256" key="2">
    <source>
        <dbReference type="ARBA" id="ARBA00022692"/>
    </source>
</evidence>
<accession>A0A0X2NN51</accession>
<dbReference type="GO" id="GO:0022857">
    <property type="term" value="F:transmembrane transporter activity"/>
    <property type="evidence" value="ECO:0007669"/>
    <property type="project" value="InterPro"/>
</dbReference>
<evidence type="ECO:0000256" key="5">
    <source>
        <dbReference type="SAM" id="Phobius"/>
    </source>
</evidence>
<dbReference type="PROSITE" id="PS50850">
    <property type="entry name" value="MFS"/>
    <property type="match status" value="1"/>
</dbReference>
<feature type="transmembrane region" description="Helical" evidence="5">
    <location>
        <begin position="128"/>
        <end position="148"/>
    </location>
</feature>
<feature type="transmembrane region" description="Helical" evidence="5">
    <location>
        <begin position="236"/>
        <end position="257"/>
    </location>
</feature>
<evidence type="ECO:0000259" key="6">
    <source>
        <dbReference type="PROSITE" id="PS50850"/>
    </source>
</evidence>
<dbReference type="Pfam" id="PF07690">
    <property type="entry name" value="MFS_1"/>
    <property type="match status" value="1"/>
</dbReference>
<dbReference type="Gene3D" id="1.20.1250.20">
    <property type="entry name" value="MFS general substrate transporter like domains"/>
    <property type="match status" value="2"/>
</dbReference>
<dbReference type="AlphaFoldDB" id="A0A0X2NN51"/>
<dbReference type="Proteomes" id="UP000182498">
    <property type="component" value="Unassembled WGS sequence"/>
</dbReference>
<organism evidence="7 8">
    <name type="scientific">Corynebacterium variabile</name>
    <dbReference type="NCBI Taxonomy" id="1727"/>
    <lineage>
        <taxon>Bacteria</taxon>
        <taxon>Bacillati</taxon>
        <taxon>Actinomycetota</taxon>
        <taxon>Actinomycetes</taxon>
        <taxon>Mycobacteriales</taxon>
        <taxon>Corynebacteriaceae</taxon>
        <taxon>Corynebacterium</taxon>
    </lineage>
</organism>
<feature type="domain" description="Major facilitator superfamily (MFS) profile" evidence="6">
    <location>
        <begin position="198"/>
        <end position="384"/>
    </location>
</feature>
<dbReference type="InterPro" id="IPR011701">
    <property type="entry name" value="MFS"/>
</dbReference>
<feature type="transmembrane region" description="Helical" evidence="5">
    <location>
        <begin position="327"/>
        <end position="348"/>
    </location>
</feature>
<keyword evidence="8" id="KW-1185">Reference proteome</keyword>
<dbReference type="InterPro" id="IPR020846">
    <property type="entry name" value="MFS_dom"/>
</dbReference>
<evidence type="ECO:0000313" key="7">
    <source>
        <dbReference type="EMBL" id="CUU66912.1"/>
    </source>
</evidence>